<feature type="compositionally biased region" description="Polar residues" evidence="1">
    <location>
        <begin position="48"/>
        <end position="66"/>
    </location>
</feature>
<name>A0A4S4KL40_9AGAM</name>
<evidence type="ECO:0000313" key="2">
    <source>
        <dbReference type="EMBL" id="THG98953.1"/>
    </source>
</evidence>
<evidence type="ECO:0000313" key="3">
    <source>
        <dbReference type="Proteomes" id="UP000308199"/>
    </source>
</evidence>
<feature type="region of interest" description="Disordered" evidence="1">
    <location>
        <begin position="1"/>
        <end position="35"/>
    </location>
</feature>
<comment type="caution">
    <text evidence="2">The sequence shown here is derived from an EMBL/GenBank/DDBJ whole genome shotgun (WGS) entry which is preliminary data.</text>
</comment>
<gene>
    <name evidence="2" type="ORF">EW145_g7346</name>
</gene>
<feature type="compositionally biased region" description="Low complexity" evidence="1">
    <location>
        <begin position="8"/>
        <end position="27"/>
    </location>
</feature>
<protein>
    <submittedName>
        <fullName evidence="2">Uncharacterized protein</fullName>
    </submittedName>
</protein>
<evidence type="ECO:0000256" key="1">
    <source>
        <dbReference type="SAM" id="MobiDB-lite"/>
    </source>
</evidence>
<sequence length="74" mass="8264">MSYPRQPSSPSTSYFPASPSSPFSFAAMQQQQSPRDKYSMYADLRMLSSNSSGQTPRAAHSSTASSFKRMFRKN</sequence>
<reference evidence="2 3" key="1">
    <citation type="submission" date="2019-02" db="EMBL/GenBank/DDBJ databases">
        <title>Genome sequencing of the rare red list fungi Phellinidium pouzarii.</title>
        <authorList>
            <person name="Buettner E."/>
            <person name="Kellner H."/>
        </authorList>
    </citation>
    <scope>NUCLEOTIDE SEQUENCE [LARGE SCALE GENOMIC DNA]</scope>
    <source>
        <strain evidence="2 3">DSM 108285</strain>
    </source>
</reference>
<feature type="region of interest" description="Disordered" evidence="1">
    <location>
        <begin position="48"/>
        <end position="74"/>
    </location>
</feature>
<dbReference type="AlphaFoldDB" id="A0A4S4KL40"/>
<keyword evidence="3" id="KW-1185">Reference proteome</keyword>
<dbReference type="Proteomes" id="UP000308199">
    <property type="component" value="Unassembled WGS sequence"/>
</dbReference>
<accession>A0A4S4KL40</accession>
<proteinExistence type="predicted"/>
<dbReference type="EMBL" id="SGPK01000709">
    <property type="protein sequence ID" value="THG98953.1"/>
    <property type="molecule type" value="Genomic_DNA"/>
</dbReference>
<organism evidence="2 3">
    <name type="scientific">Phellinidium pouzarii</name>
    <dbReference type="NCBI Taxonomy" id="167371"/>
    <lineage>
        <taxon>Eukaryota</taxon>
        <taxon>Fungi</taxon>
        <taxon>Dikarya</taxon>
        <taxon>Basidiomycota</taxon>
        <taxon>Agaricomycotina</taxon>
        <taxon>Agaricomycetes</taxon>
        <taxon>Hymenochaetales</taxon>
        <taxon>Hymenochaetaceae</taxon>
        <taxon>Phellinidium</taxon>
    </lineage>
</organism>